<evidence type="ECO:0000256" key="2">
    <source>
        <dbReference type="ARBA" id="ARBA00008138"/>
    </source>
</evidence>
<name>A0ABU8MV07_9PSEU</name>
<dbReference type="Pfam" id="PF04072">
    <property type="entry name" value="LCM"/>
    <property type="match status" value="1"/>
</dbReference>
<accession>A0ABU8MV07</accession>
<keyword evidence="4" id="KW-0808">Transferase</keyword>
<dbReference type="InterPro" id="IPR007213">
    <property type="entry name" value="Ppm1/Ppm2/Tcmp"/>
</dbReference>
<keyword evidence="5 6" id="KW-0949">S-adenosyl-L-methionine</keyword>
<evidence type="ECO:0000256" key="3">
    <source>
        <dbReference type="ARBA" id="ARBA00022603"/>
    </source>
</evidence>
<comment type="similarity">
    <text evidence="2 6">Belongs to the UPF0677 family.</text>
</comment>
<evidence type="ECO:0000313" key="8">
    <source>
        <dbReference type="Proteomes" id="UP001385809"/>
    </source>
</evidence>
<dbReference type="GO" id="GO:0032259">
    <property type="term" value="P:methylation"/>
    <property type="evidence" value="ECO:0007669"/>
    <property type="project" value="UniProtKB-KW"/>
</dbReference>
<organism evidence="7 8">
    <name type="scientific">Actinomycetospora aurantiaca</name>
    <dbReference type="NCBI Taxonomy" id="3129233"/>
    <lineage>
        <taxon>Bacteria</taxon>
        <taxon>Bacillati</taxon>
        <taxon>Actinomycetota</taxon>
        <taxon>Actinomycetes</taxon>
        <taxon>Pseudonocardiales</taxon>
        <taxon>Pseudonocardiaceae</taxon>
        <taxon>Actinomycetospora</taxon>
    </lineage>
</organism>
<evidence type="ECO:0000256" key="4">
    <source>
        <dbReference type="ARBA" id="ARBA00022679"/>
    </source>
</evidence>
<dbReference type="InterPro" id="IPR011610">
    <property type="entry name" value="SAM_mthyl_Trfase_ML2640-like"/>
</dbReference>
<dbReference type="RefSeq" id="WP_337697725.1">
    <property type="nucleotide sequence ID" value="NZ_JBBEGN010000019.1"/>
</dbReference>
<protein>
    <recommendedName>
        <fullName evidence="6">S-adenosyl-L-methionine-dependent methyltransferase</fullName>
        <ecNumber evidence="6">2.1.1.-</ecNumber>
    </recommendedName>
</protein>
<dbReference type="EC" id="2.1.1.-" evidence="6"/>
<comment type="function">
    <text evidence="1 6">Exhibits S-adenosyl-L-methionine-dependent methyltransferase activity.</text>
</comment>
<dbReference type="SUPFAM" id="SSF53335">
    <property type="entry name" value="S-adenosyl-L-methionine-dependent methyltransferases"/>
    <property type="match status" value="1"/>
</dbReference>
<gene>
    <name evidence="7" type="ORF">WCD74_25570</name>
</gene>
<comment type="caution">
    <text evidence="7">The sequence shown here is derived from an EMBL/GenBank/DDBJ whole genome shotgun (WGS) entry which is preliminary data.</text>
</comment>
<evidence type="ECO:0000256" key="1">
    <source>
        <dbReference type="ARBA" id="ARBA00003907"/>
    </source>
</evidence>
<proteinExistence type="inferred from homology"/>
<evidence type="ECO:0000256" key="6">
    <source>
        <dbReference type="RuleBase" id="RU362030"/>
    </source>
</evidence>
<dbReference type="Gene3D" id="3.40.50.150">
    <property type="entry name" value="Vaccinia Virus protein VP39"/>
    <property type="match status" value="1"/>
</dbReference>
<dbReference type="InterPro" id="IPR029063">
    <property type="entry name" value="SAM-dependent_MTases_sf"/>
</dbReference>
<dbReference type="PANTHER" id="PTHR43619:SF2">
    <property type="entry name" value="S-ADENOSYL-L-METHIONINE-DEPENDENT METHYLTRANSFERASES SUPERFAMILY PROTEIN"/>
    <property type="match status" value="1"/>
</dbReference>
<dbReference type="NCBIfam" id="TIGR00027">
    <property type="entry name" value="mthyl_TIGR00027"/>
    <property type="match status" value="1"/>
</dbReference>
<evidence type="ECO:0000313" key="7">
    <source>
        <dbReference type="EMBL" id="MEJ2871156.1"/>
    </source>
</evidence>
<keyword evidence="8" id="KW-1185">Reference proteome</keyword>
<keyword evidence="3 6" id="KW-0489">Methyltransferase</keyword>
<dbReference type="PANTHER" id="PTHR43619">
    <property type="entry name" value="S-ADENOSYL-L-METHIONINE-DEPENDENT METHYLTRANSFERASE YKTD-RELATED"/>
    <property type="match status" value="1"/>
</dbReference>
<dbReference type="Proteomes" id="UP001385809">
    <property type="component" value="Unassembled WGS sequence"/>
</dbReference>
<sequence length="293" mass="32241">MADSRFEQWDVVSSVGLTALIVAAGRAVDTHRPDGLISDPYAEAFVRVANPAQPLATRPTEPADDTEDELWQMMSGYMGTRTRFFDEFFAGAGERGIRQVVVLAAGLDTRAQRLDWPAGTTLFEVDQDAMIEFKDAVLDEEGATAHCDRRTVRVDLRDDWPAALEAAGFDRALPTAWLTEGLLPYLPAEAQTALVDAIDERSAPGSEWAIEDFTNLGQQLSDPSFRRIAGRMGVDMGELIHTDTRPDVAATLRSRGWETDAYQAIEVAKSYGRTLDPLTQRLNGQSSLVVAHR</sequence>
<evidence type="ECO:0000256" key="5">
    <source>
        <dbReference type="ARBA" id="ARBA00022691"/>
    </source>
</evidence>
<dbReference type="GO" id="GO:0008168">
    <property type="term" value="F:methyltransferase activity"/>
    <property type="evidence" value="ECO:0007669"/>
    <property type="project" value="UniProtKB-KW"/>
</dbReference>
<reference evidence="7 8" key="1">
    <citation type="submission" date="2024-03" db="EMBL/GenBank/DDBJ databases">
        <title>Actinomycetospora sp. OC33-EN08, a novel actinomycete isolated from wild orchid (Aerides multiflora).</title>
        <authorList>
            <person name="Suriyachadkun C."/>
        </authorList>
    </citation>
    <scope>NUCLEOTIDE SEQUENCE [LARGE SCALE GENOMIC DNA]</scope>
    <source>
        <strain evidence="7 8">OC33-EN08</strain>
    </source>
</reference>
<dbReference type="EMBL" id="JBBEGN010000019">
    <property type="protein sequence ID" value="MEJ2871156.1"/>
    <property type="molecule type" value="Genomic_DNA"/>
</dbReference>